<comment type="caution">
    <text evidence="2">The sequence shown here is derived from an EMBL/GenBank/DDBJ whole genome shotgun (WGS) entry which is preliminary data.</text>
</comment>
<keyword evidence="1" id="KW-1133">Transmembrane helix</keyword>
<name>A0A547Q6Z4_9RHOB</name>
<sequence length="247" mass="27966">MTTRFSDSHPRLFSIRAIGSFRSVVVLLLMFATSSCGRTLTTAEIQYANTLYASQMDVDRITIHSRNPLYAFRSTRDPRPAKTCRERIHPPETAAVETRVAATTIGNRIFFARRFYLDEFLGQYPKVLPLADAMLLAHELTHVWQWQNRARTGYAPWKASGEHAQTDDPYLFALHSSARFSDFGYEQQAALVEEFVCCRALAPDAPRTARLYALLRPEFAGLARRSLVPNSNIVRPNPNFPEGPPCN</sequence>
<reference evidence="2 3" key="1">
    <citation type="submission" date="2019-06" db="EMBL/GenBank/DDBJ databases">
        <title>Paenimaribius caenipelagi gen. nov., sp. nov., isolated from a tidal flat.</title>
        <authorList>
            <person name="Yoon J.-H."/>
        </authorList>
    </citation>
    <scope>NUCLEOTIDE SEQUENCE [LARGE SCALE GENOMIC DNA]</scope>
    <source>
        <strain evidence="2 3">JBTF-M29</strain>
    </source>
</reference>
<dbReference type="AlphaFoldDB" id="A0A547Q6Z4"/>
<dbReference type="EMBL" id="VFSV01000007">
    <property type="protein sequence ID" value="TRD22157.1"/>
    <property type="molecule type" value="Genomic_DNA"/>
</dbReference>
<evidence type="ECO:0000256" key="1">
    <source>
        <dbReference type="SAM" id="Phobius"/>
    </source>
</evidence>
<dbReference type="Proteomes" id="UP000318590">
    <property type="component" value="Unassembled WGS sequence"/>
</dbReference>
<organism evidence="2 3">
    <name type="scientific">Palleronia caenipelagi</name>
    <dbReference type="NCBI Taxonomy" id="2489174"/>
    <lineage>
        <taxon>Bacteria</taxon>
        <taxon>Pseudomonadati</taxon>
        <taxon>Pseudomonadota</taxon>
        <taxon>Alphaproteobacteria</taxon>
        <taxon>Rhodobacterales</taxon>
        <taxon>Roseobacteraceae</taxon>
        <taxon>Palleronia</taxon>
    </lineage>
</organism>
<dbReference type="OrthoDB" id="8686772at2"/>
<keyword evidence="1" id="KW-0812">Transmembrane</keyword>
<evidence type="ECO:0000313" key="3">
    <source>
        <dbReference type="Proteomes" id="UP000318590"/>
    </source>
</evidence>
<keyword evidence="3" id="KW-1185">Reference proteome</keyword>
<feature type="transmembrane region" description="Helical" evidence="1">
    <location>
        <begin position="12"/>
        <end position="32"/>
    </location>
</feature>
<dbReference type="RefSeq" id="WP_142833796.1">
    <property type="nucleotide sequence ID" value="NZ_VFSV01000007.1"/>
</dbReference>
<gene>
    <name evidence="2" type="ORF">FEV53_05385</name>
</gene>
<evidence type="ECO:0000313" key="2">
    <source>
        <dbReference type="EMBL" id="TRD22157.1"/>
    </source>
</evidence>
<accession>A0A547Q6Z4</accession>
<proteinExistence type="predicted"/>
<keyword evidence="1" id="KW-0472">Membrane</keyword>
<evidence type="ECO:0008006" key="4">
    <source>
        <dbReference type="Google" id="ProtNLM"/>
    </source>
</evidence>
<protein>
    <recommendedName>
        <fullName evidence="4">DUF4157 domain-containing protein</fullName>
    </recommendedName>
</protein>